<dbReference type="NCBIfam" id="TIGR03142">
    <property type="entry name" value="cytochro_ccmI"/>
    <property type="match status" value="1"/>
</dbReference>
<dbReference type="RefSeq" id="WP_092785244.1">
    <property type="nucleotide sequence ID" value="NZ_FNAP01000005.1"/>
</dbReference>
<dbReference type="PROSITE" id="PS50005">
    <property type="entry name" value="TPR"/>
    <property type="match status" value="1"/>
</dbReference>
<dbReference type="Proteomes" id="UP000199412">
    <property type="component" value="Unassembled WGS sequence"/>
</dbReference>
<dbReference type="Pfam" id="PF13432">
    <property type="entry name" value="TPR_16"/>
    <property type="match status" value="2"/>
</dbReference>
<evidence type="ECO:0000256" key="2">
    <source>
        <dbReference type="ARBA" id="ARBA00022737"/>
    </source>
</evidence>
<dbReference type="Pfam" id="PF23914">
    <property type="entry name" value="TPR_CcmH_CycH"/>
    <property type="match status" value="1"/>
</dbReference>
<evidence type="ECO:0000259" key="7">
    <source>
        <dbReference type="Pfam" id="PF23914"/>
    </source>
</evidence>
<gene>
    <name evidence="8" type="ORF">SAMN05421720_105178</name>
</gene>
<dbReference type="STRING" id="69960.SAMN05421720_105178"/>
<dbReference type="InterPro" id="IPR017560">
    <property type="entry name" value="Cyt_c_biogenesis_CcmI"/>
</dbReference>
<keyword evidence="3" id="KW-0201">Cytochrome c-type biogenesis</keyword>
<evidence type="ECO:0000256" key="1">
    <source>
        <dbReference type="ARBA" id="ARBA00004196"/>
    </source>
</evidence>
<sequence length="516" mass="55346">MILLWINVAIISAVVMAILMFSLMRSSDQEGAERGEYDLTVYRDQLSEIDRDLARGLLTEDQAAAARVEVQRRMLAAAGDRKGGAKKGGRGKDRDAANVGLFGLIPRAIEQGPWGIATLAAVFAVIPMGALALYLVIGSPWLPGQPHAQRVAQAEQEQMAGLPGEVRGEIEDRRAAVERAPESAEAWLALGRTYRQAELHDQAVEALEKARDLGLPEDERAIALGELGESMVINAQGRVTERARQQFLDALRADSGEWRARFYLGMGAAQDGNPKRALAIWIDLAADLPSDAPWMSTVSQGLAVVSQKAGIPLESVAPAHPLELESGAVELLAPPGTTDDEGEAGDPGARMRAEADAAREPGEGFNEDEQAMIRGMVEGLAARLEENPDDVEGWLRLADSRGVLGEWDGAVAAAERAAEQAPEDPAVLIHAADIMLGAMGAAGEVEPPARVYELYEAVLEQDPENAKALYFIGLGAAQDGNVARARDLWERLLVQIPEDQPARAAIQRQLDALPAE</sequence>
<dbReference type="EMBL" id="FNAP01000005">
    <property type="protein sequence ID" value="SDE30617.1"/>
    <property type="molecule type" value="Genomic_DNA"/>
</dbReference>
<dbReference type="Gene3D" id="1.25.40.10">
    <property type="entry name" value="Tetratricopeptide repeat domain"/>
    <property type="match status" value="2"/>
</dbReference>
<dbReference type="PANTHER" id="PTHR47870:SF1">
    <property type="entry name" value="CYTOCHROME C-TYPE BIOGENESIS PROTEIN CCMH"/>
    <property type="match status" value="1"/>
</dbReference>
<keyword evidence="2" id="KW-0677">Repeat</keyword>
<dbReference type="PANTHER" id="PTHR47870">
    <property type="entry name" value="CYTOCHROME C-TYPE BIOGENESIS PROTEIN CCMH"/>
    <property type="match status" value="1"/>
</dbReference>
<dbReference type="SMART" id="SM00028">
    <property type="entry name" value="TPR"/>
    <property type="match status" value="3"/>
</dbReference>
<evidence type="ECO:0000313" key="8">
    <source>
        <dbReference type="EMBL" id="SDE30617.1"/>
    </source>
</evidence>
<feature type="repeat" description="TPR" evidence="5">
    <location>
        <begin position="184"/>
        <end position="217"/>
    </location>
</feature>
<feature type="transmembrane region" description="Helical" evidence="6">
    <location>
        <begin position="6"/>
        <end position="24"/>
    </location>
</feature>
<keyword evidence="4 5" id="KW-0802">TPR repeat</keyword>
<keyword evidence="6" id="KW-1133">Transmembrane helix</keyword>
<feature type="transmembrane region" description="Helical" evidence="6">
    <location>
        <begin position="114"/>
        <end position="137"/>
    </location>
</feature>
<evidence type="ECO:0000256" key="4">
    <source>
        <dbReference type="ARBA" id="ARBA00022803"/>
    </source>
</evidence>
<evidence type="ECO:0000256" key="6">
    <source>
        <dbReference type="SAM" id="Phobius"/>
    </source>
</evidence>
<dbReference type="AlphaFoldDB" id="A0A1G7BUE0"/>
<dbReference type="InterPro" id="IPR011990">
    <property type="entry name" value="TPR-like_helical_dom_sf"/>
</dbReference>
<feature type="domain" description="Cytochrome c-type biogenesis protein H TPR" evidence="7">
    <location>
        <begin position="376"/>
        <end position="502"/>
    </location>
</feature>
<dbReference type="OrthoDB" id="9815847at2"/>
<dbReference type="GO" id="GO:0017004">
    <property type="term" value="P:cytochrome complex assembly"/>
    <property type="evidence" value="ECO:0007669"/>
    <property type="project" value="UniProtKB-KW"/>
</dbReference>
<protein>
    <submittedName>
        <fullName evidence="8">Cytochrome c-type biogenesis protein CcmH</fullName>
    </submittedName>
</protein>
<organism evidence="8 9">
    <name type="scientific">Rhodospira trueperi</name>
    <dbReference type="NCBI Taxonomy" id="69960"/>
    <lineage>
        <taxon>Bacteria</taxon>
        <taxon>Pseudomonadati</taxon>
        <taxon>Pseudomonadota</taxon>
        <taxon>Alphaproteobacteria</taxon>
        <taxon>Rhodospirillales</taxon>
        <taxon>Rhodospirillaceae</taxon>
        <taxon>Rhodospira</taxon>
    </lineage>
</organism>
<keyword evidence="9" id="KW-1185">Reference proteome</keyword>
<evidence type="ECO:0000256" key="5">
    <source>
        <dbReference type="PROSITE-ProRule" id="PRU00339"/>
    </source>
</evidence>
<comment type="subcellular location">
    <subcellularLocation>
        <location evidence="1">Cell envelope</location>
    </subcellularLocation>
</comment>
<accession>A0A1G7BUE0</accession>
<dbReference type="SUPFAM" id="SSF48452">
    <property type="entry name" value="TPR-like"/>
    <property type="match status" value="1"/>
</dbReference>
<keyword evidence="6" id="KW-0472">Membrane</keyword>
<dbReference type="GO" id="GO:0030313">
    <property type="term" value="C:cell envelope"/>
    <property type="evidence" value="ECO:0007669"/>
    <property type="project" value="UniProtKB-SubCell"/>
</dbReference>
<name>A0A1G7BUE0_9PROT</name>
<evidence type="ECO:0000256" key="3">
    <source>
        <dbReference type="ARBA" id="ARBA00022748"/>
    </source>
</evidence>
<proteinExistence type="predicted"/>
<evidence type="ECO:0000313" key="9">
    <source>
        <dbReference type="Proteomes" id="UP000199412"/>
    </source>
</evidence>
<dbReference type="InterPro" id="IPR019734">
    <property type="entry name" value="TPR_rpt"/>
</dbReference>
<reference evidence="8 9" key="1">
    <citation type="submission" date="2016-10" db="EMBL/GenBank/DDBJ databases">
        <authorList>
            <person name="de Groot N.N."/>
        </authorList>
    </citation>
    <scope>NUCLEOTIDE SEQUENCE [LARGE SCALE GENOMIC DNA]</scope>
    <source>
        <strain evidence="8 9">ATCC 700224</strain>
    </source>
</reference>
<dbReference type="InterPro" id="IPR051263">
    <property type="entry name" value="C-type_cytochrome_biogenesis"/>
</dbReference>
<keyword evidence="6" id="KW-0812">Transmembrane</keyword>
<dbReference type="InterPro" id="IPR056413">
    <property type="entry name" value="TPR_CcmH_CycH"/>
</dbReference>